<gene>
    <name evidence="1" type="ORF">DXT99_25105</name>
</gene>
<evidence type="ECO:0000313" key="2">
    <source>
        <dbReference type="Proteomes" id="UP000256708"/>
    </source>
</evidence>
<comment type="caution">
    <text evidence="1">The sequence shown here is derived from an EMBL/GenBank/DDBJ whole genome shotgun (WGS) entry which is preliminary data.</text>
</comment>
<reference evidence="2" key="1">
    <citation type="submission" date="2018-08" db="EMBL/GenBank/DDBJ databases">
        <authorList>
            <person name="Liu Z.-W."/>
            <person name="Du Z.-J."/>
        </authorList>
    </citation>
    <scope>NUCLEOTIDE SEQUENCE [LARGE SCALE GENOMIC DNA]</scope>
    <source>
        <strain evidence="2">H4X</strain>
    </source>
</reference>
<evidence type="ECO:0000313" key="1">
    <source>
        <dbReference type="EMBL" id="RDV11314.1"/>
    </source>
</evidence>
<dbReference type="AlphaFoldDB" id="A0A3D8L1K3"/>
<organism evidence="1 2">
    <name type="scientific">Pontibacter diazotrophicus</name>
    <dbReference type="NCBI Taxonomy" id="1400979"/>
    <lineage>
        <taxon>Bacteria</taxon>
        <taxon>Pseudomonadati</taxon>
        <taxon>Bacteroidota</taxon>
        <taxon>Cytophagia</taxon>
        <taxon>Cytophagales</taxon>
        <taxon>Hymenobacteraceae</taxon>
        <taxon>Pontibacter</taxon>
    </lineage>
</organism>
<name>A0A3D8L1K3_9BACT</name>
<dbReference type="Proteomes" id="UP000256708">
    <property type="component" value="Unassembled WGS sequence"/>
</dbReference>
<keyword evidence="2" id="KW-1185">Reference proteome</keyword>
<proteinExistence type="predicted"/>
<sequence length="72" mass="7954">MKRYGPSDELKLPGSLEVHVDGGGPEHLSPDSFQVDAVEMAGDWVTFLNLGETTCNCYIYGTSEKYERRKAG</sequence>
<protein>
    <submittedName>
        <fullName evidence="1">Uncharacterized protein</fullName>
    </submittedName>
</protein>
<accession>A0A3D8L1K3</accession>
<dbReference type="EMBL" id="QRGR01000044">
    <property type="protein sequence ID" value="RDV11314.1"/>
    <property type="molecule type" value="Genomic_DNA"/>
</dbReference>